<evidence type="ECO:0000259" key="25">
    <source>
        <dbReference type="PROSITE" id="PS50507"/>
    </source>
</evidence>
<evidence type="ECO:0000256" key="8">
    <source>
        <dbReference type="ARBA" id="ARBA00022670"/>
    </source>
</evidence>
<evidence type="ECO:0000256" key="2">
    <source>
        <dbReference type="ARBA" id="ARBA00005873"/>
    </source>
</evidence>
<dbReference type="Pfam" id="PF12285">
    <property type="entry name" value="Astrovir_pp_1"/>
    <property type="match status" value="1"/>
</dbReference>
<sequence length="1431" mass="163245">MALGEPYYSSKPDKDFNFGSTMARRQMTTTMITKLPKFVRNSPQAYDWIVRGLIFPTTGKTYFQRVVVVTGGLEDGTYGSFAFDGREWVEIYPIEHLNLMSSLKLIHKANALQERLRLSQEEKATLALDVQFLQHENVRLKELIPKPEPRKIQMKWIIVGAVLTFLSLIPGGYAQSQTNNTIFTDMIAACRYSTETLTENLDLRIKLALANITINDKLDAVRQILNFAFVPRAHWLRTVFYYIHYYEMWNIFMFVLAIGTVMRSARPGTDLITLATSHLSGFRMAVLPTIPFHTTMTLWVMNTLMVCYYFDNLLAITIAILAPILGIIFLCFMEDSNYVSQIRGLIATTALIAGGHACLTLTGTTTSLFVVILTCRFIRMATVFIGTRFEIRDVNGKVVATVPTRIKNVAFDFFQKLKQSGVRVGVNDFVVIKPGALCIIDTPEGKGTGFFSGNDIVTAAHVVGNNTFVSVCYEGLVYEAKVRYMPEKDIAFITCPGDLHPTARLKLSKNPDYSSVTVMAYVNEDLVVSTAAAIVHGNTLSYAVRTQDGMSGAPVCDKYGRVLAVHQTNTGYTGGAVIIDPADFHPVKAPSQVELLKEEIERLKAQLNSATENPVTVITQQPIATLEQKSVSDSEVIDLVRTAMEREMKVLLDEINGVLAPFLQKKKGKTKHGRGRVRRNLRKGVKLLTEEEYRELLEKGLDRETFLDLIDRIIGERSGYPDYDDEDYYDEDDDGWGMVGDDVEFDYTEVINFDQTKPTPAPRTTKSVPTSSEKLPKPCPEPEAEAQPLDLSQKKTVENPEKQPEYERQVVKPKPQKSEPQPYSQTYGKAPIWESYDFDWDEDDAKFILPAPHRLTKADEIVLGSKIVKLRTIIETAIKTQTYSALPEAVFELDKAAYEAGLEGFLQRVKSKNKAPKLPLIRRAPEDQRAQTYHSLDAWKWLLVPPRERRCVPANFPLLGHLPINRPIFDDKKPKDDLLGLLPEPTWHAFEEYGPTTWGPQAFIKSFDKFFYAEPIDFFSEYPQLCVFADWATYREFRYLEDTRVIHITATEKNTDSTPAYPKMNYFDTEEDYLEAHGWAPYIREFTRVFKGDKPEVLWYLFLKKEIIKEEKIRNSDIRQIVCADPIYTRIGACLEAHQNALMKQHTDTSVGQCGWSPMEGGFKKTMQRLVNKGNKHFIEFDWTRYDGTIPPALFKHIKEIRWNFINKDQREKYRHVHEWYVDNLLNRHVLLPSGEVTLQTRGNPSGQFSTTMDNNMVNFWLQAFEFAYFNGPDKDLWKTYDTVVYGDDRLSTTPSVPDNYEERVITMYRDIFGMWVKPGKVICRDSIVGLSFCGFTVNENLEPVPTSPEKLMASLLKPYKILPDLESLHGKLLCYQLLAAFMAEDHPFKVYVEHCLSRTAKQLRDSGLPARLTEEQLHRIWRGGPKKCDG</sequence>
<feature type="transmembrane region" description="Helical" evidence="24">
    <location>
        <begin position="239"/>
        <end position="261"/>
    </location>
</feature>
<evidence type="ECO:0000313" key="27">
    <source>
        <dbReference type="Proteomes" id="UP000147128"/>
    </source>
</evidence>
<dbReference type="Pfam" id="PF13365">
    <property type="entry name" value="Trypsin_2"/>
    <property type="match status" value="1"/>
</dbReference>
<comment type="subunit">
    <text evidence="3">Monomer.</text>
</comment>
<dbReference type="Pfam" id="PF00680">
    <property type="entry name" value="RdRP_1"/>
    <property type="match status" value="1"/>
</dbReference>
<feature type="compositionally biased region" description="Polar residues" evidence="23">
    <location>
        <begin position="753"/>
        <end position="773"/>
    </location>
</feature>
<name>A9ZNW7_9VIRU</name>
<dbReference type="GO" id="GO:0006508">
    <property type="term" value="P:proteolysis"/>
    <property type="evidence" value="ECO:0007669"/>
    <property type="project" value="UniProtKB-KW"/>
</dbReference>
<accession>A9ZNW7</accession>
<feature type="transmembrane region" description="Helical" evidence="24">
    <location>
        <begin position="156"/>
        <end position="174"/>
    </location>
</feature>
<dbReference type="GO" id="GO:0003968">
    <property type="term" value="F:RNA-directed RNA polymerase activity"/>
    <property type="evidence" value="ECO:0007669"/>
    <property type="project" value="UniProtKB-KW"/>
</dbReference>
<keyword evidence="17" id="KW-0693">Viral RNA replication</keyword>
<evidence type="ECO:0000256" key="17">
    <source>
        <dbReference type="ARBA" id="ARBA00022953"/>
    </source>
</evidence>
<keyword evidence="13" id="KW-0688">Ribosomal frameshifting</keyword>
<evidence type="ECO:0000256" key="1">
    <source>
        <dbReference type="ARBA" id="ARBA00004301"/>
    </source>
</evidence>
<keyword evidence="20 24" id="KW-0472">Membrane</keyword>
<evidence type="ECO:0000256" key="15">
    <source>
        <dbReference type="ARBA" id="ARBA00022825"/>
    </source>
</evidence>
<feature type="region of interest" description="Disordered" evidence="23">
    <location>
        <begin position="752"/>
        <end position="826"/>
    </location>
</feature>
<evidence type="ECO:0000256" key="7">
    <source>
        <dbReference type="ARBA" id="ARBA00022553"/>
    </source>
</evidence>
<evidence type="ECO:0000256" key="19">
    <source>
        <dbReference type="ARBA" id="ARBA00023054"/>
    </source>
</evidence>
<keyword evidence="15" id="KW-0720">Serine protease</keyword>
<evidence type="ECO:0000256" key="4">
    <source>
        <dbReference type="ARBA" id="ARBA00019743"/>
    </source>
</evidence>
<dbReference type="GO" id="GO:0004252">
    <property type="term" value="F:serine-type endopeptidase activity"/>
    <property type="evidence" value="ECO:0007669"/>
    <property type="project" value="InterPro"/>
</dbReference>
<evidence type="ECO:0000256" key="23">
    <source>
        <dbReference type="SAM" id="MobiDB-lite"/>
    </source>
</evidence>
<keyword evidence="16" id="KW-1043">Host membrane</keyword>
<evidence type="ECO:0000256" key="3">
    <source>
        <dbReference type="ARBA" id="ARBA00011245"/>
    </source>
</evidence>
<dbReference type="GO" id="GO:0075523">
    <property type="term" value="P:viral translational frameshifting"/>
    <property type="evidence" value="ECO:0007669"/>
    <property type="project" value="UniProtKB-KW"/>
</dbReference>
<evidence type="ECO:0000256" key="18">
    <source>
        <dbReference type="ARBA" id="ARBA00022989"/>
    </source>
</evidence>
<dbReference type="InterPro" id="IPR001205">
    <property type="entry name" value="RNA-dir_pol_C"/>
</dbReference>
<evidence type="ECO:0000256" key="6">
    <source>
        <dbReference type="ARBA" id="ARBA00022520"/>
    </source>
</evidence>
<dbReference type="GO" id="GO:0006351">
    <property type="term" value="P:DNA-templated transcription"/>
    <property type="evidence" value="ECO:0007669"/>
    <property type="project" value="InterPro"/>
</dbReference>
<dbReference type="PROSITE" id="PS50507">
    <property type="entry name" value="RDRP_SSRNA_POS"/>
    <property type="match status" value="1"/>
</dbReference>
<comment type="catalytic activity">
    <reaction evidence="22">
        <text>RNA(n) + a ribonucleoside 5'-triphosphate = RNA(n+1) + diphosphate</text>
        <dbReference type="Rhea" id="RHEA:21248"/>
        <dbReference type="Rhea" id="RHEA-COMP:14527"/>
        <dbReference type="Rhea" id="RHEA-COMP:17342"/>
        <dbReference type="ChEBI" id="CHEBI:33019"/>
        <dbReference type="ChEBI" id="CHEBI:61557"/>
        <dbReference type="ChEBI" id="CHEBI:140395"/>
    </reaction>
</comment>
<feature type="transmembrane region" description="Helical" evidence="24">
    <location>
        <begin position="313"/>
        <end position="333"/>
    </location>
</feature>
<gene>
    <name evidence="26" type="primary">ORF1</name>
</gene>
<dbReference type="RefSeq" id="YP_009275017.1">
    <property type="nucleotide sequence ID" value="NC_030922.1"/>
</dbReference>
<dbReference type="InterPro" id="IPR009003">
    <property type="entry name" value="Peptidase_S1_PA"/>
</dbReference>
<dbReference type="MEROPS" id="S01.109"/>
<keyword evidence="9" id="KW-0808">Transferase</keyword>
<dbReference type="GO" id="GO:0000166">
    <property type="term" value="F:nucleotide binding"/>
    <property type="evidence" value="ECO:0007669"/>
    <property type="project" value="UniProtKB-KW"/>
</dbReference>
<evidence type="ECO:0000256" key="5">
    <source>
        <dbReference type="ARBA" id="ARBA00022484"/>
    </source>
</evidence>
<dbReference type="GeneID" id="28799367"/>
<evidence type="ECO:0000256" key="12">
    <source>
        <dbReference type="ARBA" id="ARBA00022741"/>
    </source>
</evidence>
<evidence type="ECO:0000256" key="21">
    <source>
        <dbReference type="ARBA" id="ARBA00045910"/>
    </source>
</evidence>
<evidence type="ECO:0000256" key="16">
    <source>
        <dbReference type="ARBA" id="ARBA00022870"/>
    </source>
</evidence>
<dbReference type="InterPro" id="IPR043128">
    <property type="entry name" value="Rev_trsase/Diguanyl_cyclase"/>
</dbReference>
<dbReference type="InterPro" id="IPR045836">
    <property type="entry name" value="Astro_VPg"/>
</dbReference>
<dbReference type="KEGG" id="vg:28799367"/>
<reference evidence="26 27" key="1">
    <citation type="submission" date="2007-06" db="EMBL/GenBank/DDBJ databases">
        <title>complete ORF1 and ORF2 sequence of a Kolkata strain of human astrovirus.</title>
        <authorList>
            <person name="Bhattacharya R."/>
            <person name="Sahoo G.C."/>
            <person name="Nayak M.K."/>
            <person name="Naik T.N."/>
            <person name="Bhattacharya S.K."/>
            <person name="Krishnan T."/>
        </authorList>
    </citation>
    <scope>NUCLEOTIDE SEQUENCE [LARGE SCALE GENOMIC DNA]</scope>
    <source>
        <strain evidence="26">V1347</strain>
    </source>
</reference>
<feature type="transmembrane region" description="Helical" evidence="24">
    <location>
        <begin position="282"/>
        <end position="301"/>
    </location>
</feature>
<evidence type="ECO:0000256" key="22">
    <source>
        <dbReference type="ARBA" id="ARBA00047383"/>
    </source>
</evidence>
<dbReference type="InterPro" id="IPR043502">
    <property type="entry name" value="DNA/RNA_pol_sf"/>
</dbReference>
<keyword evidence="8" id="KW-0645">Protease</keyword>
<dbReference type="GO" id="GO:0039694">
    <property type="term" value="P:viral RNA genome replication"/>
    <property type="evidence" value="ECO:0007669"/>
    <property type="project" value="InterPro"/>
</dbReference>
<dbReference type="Pfam" id="PF19416">
    <property type="entry name" value="Astro_VPg"/>
    <property type="match status" value="1"/>
</dbReference>
<feature type="domain" description="RdRp catalytic" evidence="25">
    <location>
        <begin position="1176"/>
        <end position="1302"/>
    </location>
</feature>
<keyword evidence="10 24" id="KW-0812">Transmembrane</keyword>
<evidence type="ECO:0000256" key="13">
    <source>
        <dbReference type="ARBA" id="ARBA00022758"/>
    </source>
</evidence>
<dbReference type="Proteomes" id="UP000147128">
    <property type="component" value="Segment"/>
</dbReference>
<dbReference type="InterPro" id="IPR045833">
    <property type="entry name" value="Astro_p19"/>
</dbReference>
<evidence type="ECO:0000256" key="11">
    <source>
        <dbReference type="ARBA" id="ARBA00022695"/>
    </source>
</evidence>
<dbReference type="Pfam" id="PF19414">
    <property type="entry name" value="Astro_p19"/>
    <property type="match status" value="1"/>
</dbReference>
<keyword evidence="14" id="KW-0378">Hydrolase</keyword>
<organism evidence="26 27">
    <name type="scientific">Mamastrovirus 1</name>
    <dbReference type="NCBI Taxonomy" id="1239565"/>
    <lineage>
        <taxon>Viruses</taxon>
        <taxon>Riboviria</taxon>
        <taxon>Orthornavirae</taxon>
        <taxon>Pisuviricota</taxon>
        <taxon>Stelpaviricetes</taxon>
        <taxon>Stellavirales</taxon>
        <taxon>Astroviridae</taxon>
        <taxon>Mamastrovirus</taxon>
        <taxon>Mamastrovirus hominis</taxon>
    </lineage>
</organism>
<evidence type="ECO:0000313" key="26">
    <source>
        <dbReference type="EMBL" id="BAF97904.1"/>
    </source>
</evidence>
<dbReference type="GO" id="GO:0033644">
    <property type="term" value="C:host cell membrane"/>
    <property type="evidence" value="ECO:0007669"/>
    <property type="project" value="UniProtKB-SubCell"/>
</dbReference>
<keyword evidence="5" id="KW-0696">RNA-directed RNA polymerase</keyword>
<evidence type="ECO:0000256" key="20">
    <source>
        <dbReference type="ARBA" id="ARBA00023136"/>
    </source>
</evidence>
<evidence type="ECO:0000256" key="24">
    <source>
        <dbReference type="SAM" id="Phobius"/>
    </source>
</evidence>
<dbReference type="SUPFAM" id="SSF56672">
    <property type="entry name" value="DNA/RNA polymerases"/>
    <property type="match status" value="1"/>
</dbReference>
<feature type="compositionally biased region" description="Basic and acidic residues" evidence="23">
    <location>
        <begin position="792"/>
        <end position="810"/>
    </location>
</feature>
<dbReference type="InterPro" id="IPR045835">
    <property type="entry name" value="Astro_1A"/>
</dbReference>
<keyword evidence="18 24" id="KW-1133">Transmembrane helix</keyword>
<comment type="subcellular location">
    <subcellularLocation>
        <location evidence="1">Host membrane</location>
        <topology evidence="1">Multi-pass membrane protein</topology>
    </subcellularLocation>
</comment>
<dbReference type="Gene3D" id="2.40.10.10">
    <property type="entry name" value="Trypsin-like serine proteases"/>
    <property type="match status" value="2"/>
</dbReference>
<keyword evidence="12" id="KW-0547">Nucleotide-binding</keyword>
<keyword evidence="7" id="KW-0597">Phosphoprotein</keyword>
<dbReference type="CDD" id="cd23172">
    <property type="entry name" value="ps-ssRNAv_Astroviridae_RdRp"/>
    <property type="match status" value="1"/>
</dbReference>
<keyword evidence="19" id="KW-0175">Coiled coil</keyword>
<dbReference type="EMBL" id="AB308374">
    <property type="protein sequence ID" value="BAF97904.1"/>
    <property type="molecule type" value="Genomic_RNA"/>
</dbReference>
<dbReference type="InterPro" id="IPR007094">
    <property type="entry name" value="RNA-dir_pol_PSvirus"/>
</dbReference>
<keyword evidence="6" id="KW-0191">Covalent protein-RNA linkage</keyword>
<dbReference type="SUPFAM" id="SSF50494">
    <property type="entry name" value="Trypsin-like serine proteases"/>
    <property type="match status" value="1"/>
</dbReference>
<keyword evidence="11" id="KW-0548">Nucleotidyltransferase</keyword>
<protein>
    <recommendedName>
        <fullName evidence="4">Non-structural polyprotein 1AB</fullName>
    </recommendedName>
</protein>
<proteinExistence type="inferred from homology"/>
<dbReference type="Pfam" id="PF19415">
    <property type="entry name" value="Astro_1A"/>
    <property type="match status" value="1"/>
</dbReference>
<feature type="transmembrane region" description="Helical" evidence="24">
    <location>
        <begin position="345"/>
        <end position="373"/>
    </location>
</feature>
<dbReference type="InterPro" id="IPR022068">
    <property type="entry name" value="Mamastrovirus_p20"/>
</dbReference>
<comment type="similarity">
    <text evidence="2">Belongs to the astroviridae polyprotein 1AB family.</text>
</comment>
<dbReference type="GO" id="GO:0003723">
    <property type="term" value="F:RNA binding"/>
    <property type="evidence" value="ECO:0007669"/>
    <property type="project" value="InterPro"/>
</dbReference>
<evidence type="ECO:0000256" key="9">
    <source>
        <dbReference type="ARBA" id="ARBA00022679"/>
    </source>
</evidence>
<evidence type="ECO:0000256" key="14">
    <source>
        <dbReference type="ARBA" id="ARBA00022801"/>
    </source>
</evidence>
<evidence type="ECO:0000256" key="10">
    <source>
        <dbReference type="ARBA" id="ARBA00022692"/>
    </source>
</evidence>
<dbReference type="InterPro" id="IPR043504">
    <property type="entry name" value="Peptidase_S1_PA_chymotrypsin"/>
</dbReference>
<dbReference type="Gene3D" id="3.30.70.270">
    <property type="match status" value="1"/>
</dbReference>
<comment type="function">
    <text evidence="21">Responsible for the cleavage of the polyprotein into functional products.</text>
</comment>
<dbReference type="GO" id="GO:0070008">
    <property type="term" value="F:serine-type exopeptidase activity"/>
    <property type="evidence" value="ECO:0007669"/>
    <property type="project" value="InterPro"/>
</dbReference>